<dbReference type="AlphaFoldDB" id="A0A223HVM8"/>
<dbReference type="Gene3D" id="3.40.720.10">
    <property type="entry name" value="Alkaline Phosphatase, subunit A"/>
    <property type="match status" value="1"/>
</dbReference>
<dbReference type="SUPFAM" id="SSF53649">
    <property type="entry name" value="Alkaline phosphatase-like"/>
    <property type="match status" value="1"/>
</dbReference>
<accession>A0A223HVM8</accession>
<reference evidence="1 2" key="1">
    <citation type="submission" date="2016-08" db="EMBL/GenBank/DDBJ databases">
        <title>A novel genetic cassette of butanologenic Thermoanaerobacterium thermosaccharolyticum that directly convert cellulose to butanol.</title>
        <authorList>
            <person name="Li T."/>
            <person name="He J."/>
        </authorList>
    </citation>
    <scope>NUCLEOTIDE SEQUENCE [LARGE SCALE GENOMIC DNA]</scope>
    <source>
        <strain evidence="1 2">TG57</strain>
    </source>
</reference>
<sequence>MNLEELQDRILKKFDEARKDCDRSIVFWYDEDGQFSEFIDKLDLGDIKIWRLMPNNNFATKYLLESVDKESDYLIYADFKRPANEDNWLLDIELYSDQFSTDKVSLIMSDLGIKDLSLKDIVGKTVKFFDNNKMVDRLKSYNIEEYNEDDLVCGMISSLCDMKILDFEGSIKNLIKAGFDEENNQYYKNLSELFDLGLFWNRVKKEFGYIDDNPTLKGLFMTIAISSLSNEVSFALPEKLKKYVSQKPSSCAVFINHWMSHYDDYENLQKLLIELEEELDLDSIVKKADIDTYITAETFSIFDRSLIRKIIDSLINGEENYDDYLGAINKRKSLYWYRRYKNIYEALYFAIQIYIEKKKLQMGFGALDAKEMIERYTNEYYKIDYCYRKFILNYDDVDNPDLFVDLKENVDNIYDNWYLKSITPCWNNSMLNESSEFLIDGVRLQENFYKDETAKVLAKNDRDKIIVIISDALRYDVAVELKELLNMDTKGSADITYMLGVVPSITKMGMSALLPHNIIDINDDGLVFVDDIDSSSTENRDKILKMNYKNSAAINYEDFMGMTREEGRQFIKSNRVIYIYHNAIDAIGDKAITESKVFVACDEALQELKKAIERLNNLSVTNVIITSDHGFIYKRKKMDESDKIEVGSEYKINKRYVLTNERFDMPGVFSINVRFLKDKPQVLVPKNIGIFKAAGSGTNYVHGGSSLQEVVIPLLRYKNLKISKEEAITKANIVLTTQNKKITNNTFTLTFFQVDRIDDEEKVVPNTFKIYMEDLDTGEVISNVNTIVADKKSQNYDERVFKIRFTLKSGNYDKTKNYYLIIEDDSRVLDKVPFKINLGITNDFDLI</sequence>
<protein>
    <submittedName>
        <fullName evidence="1">Alkaline phosphatase</fullName>
    </submittedName>
</protein>
<organism evidence="1 2">
    <name type="scientific">Thermoanaerobacterium thermosaccharolyticum</name>
    <name type="common">Clostridium thermosaccharolyticum</name>
    <dbReference type="NCBI Taxonomy" id="1517"/>
    <lineage>
        <taxon>Bacteria</taxon>
        <taxon>Bacillati</taxon>
        <taxon>Bacillota</taxon>
        <taxon>Clostridia</taxon>
        <taxon>Thermoanaerobacterales</taxon>
        <taxon>Thermoanaerobacteraceae</taxon>
        <taxon>Thermoanaerobacterium</taxon>
    </lineage>
</organism>
<dbReference type="RefSeq" id="WP_094396728.1">
    <property type="nucleotide sequence ID" value="NZ_CP016893.1"/>
</dbReference>
<gene>
    <name evidence="1" type="ORF">Thert_00267</name>
</gene>
<dbReference type="Proteomes" id="UP000214975">
    <property type="component" value="Chromosome"/>
</dbReference>
<proteinExistence type="predicted"/>
<dbReference type="InterPro" id="IPR017850">
    <property type="entry name" value="Alkaline_phosphatase_core_sf"/>
</dbReference>
<dbReference type="EMBL" id="CP016893">
    <property type="protein sequence ID" value="AST56492.1"/>
    <property type="molecule type" value="Genomic_DNA"/>
</dbReference>
<evidence type="ECO:0000313" key="1">
    <source>
        <dbReference type="EMBL" id="AST56492.1"/>
    </source>
</evidence>
<evidence type="ECO:0000313" key="2">
    <source>
        <dbReference type="Proteomes" id="UP000214975"/>
    </source>
</evidence>
<name>A0A223HVM8_THETR</name>
<dbReference type="InterPro" id="IPR014060">
    <property type="entry name" value="PglZ"/>
</dbReference>
<dbReference type="NCBIfam" id="TIGR02687">
    <property type="entry name" value="BREX-1 system phosphatase PglZ type A"/>
    <property type="match status" value="1"/>
</dbReference>
<dbReference type="Pfam" id="PF08665">
    <property type="entry name" value="PglZ"/>
    <property type="match status" value="1"/>
</dbReference>